<evidence type="ECO:0000256" key="2">
    <source>
        <dbReference type="ARBA" id="ARBA00022670"/>
    </source>
</evidence>
<feature type="domain" description="Peptidase M48" evidence="12">
    <location>
        <begin position="164"/>
        <end position="337"/>
    </location>
</feature>
<proteinExistence type="inferred from homology"/>
<feature type="transmembrane region" description="Helical" evidence="11">
    <location>
        <begin position="114"/>
        <end position="135"/>
    </location>
</feature>
<keyword evidence="4" id="KW-0479">Metal-binding</keyword>
<keyword evidence="1" id="KW-1003">Cell membrane</keyword>
<keyword evidence="5 10" id="KW-0378">Hydrolase</keyword>
<dbReference type="Proteomes" id="UP001451606">
    <property type="component" value="Chromosome"/>
</dbReference>
<dbReference type="EMBL" id="CP133772">
    <property type="protein sequence ID" value="WYY00238.1"/>
    <property type="molecule type" value="Genomic_DNA"/>
</dbReference>
<protein>
    <submittedName>
        <fullName evidence="13">M48 family metalloprotease</fullName>
        <ecNumber evidence="13">3.4.24.-</ecNumber>
    </submittedName>
</protein>
<evidence type="ECO:0000256" key="10">
    <source>
        <dbReference type="RuleBase" id="RU003983"/>
    </source>
</evidence>
<dbReference type="KEGG" id="omr:OXIME_000801"/>
<feature type="transmembrane region" description="Helical" evidence="11">
    <location>
        <begin position="21"/>
        <end position="39"/>
    </location>
</feature>
<keyword evidence="6 10" id="KW-0862">Zinc</keyword>
<keyword evidence="8 10" id="KW-0482">Metalloprotease</keyword>
<dbReference type="GeneID" id="95967534"/>
<evidence type="ECO:0000256" key="7">
    <source>
        <dbReference type="ARBA" id="ARBA00022989"/>
    </source>
</evidence>
<evidence type="ECO:0000313" key="14">
    <source>
        <dbReference type="Proteomes" id="UP001451606"/>
    </source>
</evidence>
<dbReference type="PANTHER" id="PTHR43221:SF2">
    <property type="entry name" value="PROTEASE HTPX HOMOLOG"/>
    <property type="match status" value="1"/>
</dbReference>
<gene>
    <name evidence="13" type="ORF">OXIME_000801</name>
</gene>
<feature type="transmembrane region" description="Helical" evidence="11">
    <location>
        <begin position="256"/>
        <end position="276"/>
    </location>
</feature>
<evidence type="ECO:0000256" key="5">
    <source>
        <dbReference type="ARBA" id="ARBA00022801"/>
    </source>
</evidence>
<dbReference type="InterPro" id="IPR001915">
    <property type="entry name" value="Peptidase_M48"/>
</dbReference>
<dbReference type="RefSeq" id="WP_393972185.1">
    <property type="nucleotide sequence ID" value="NZ_CP133772.1"/>
</dbReference>
<keyword evidence="7 11" id="KW-1133">Transmembrane helix</keyword>
<keyword evidence="2 10" id="KW-0645">Protease</keyword>
<feature type="transmembrane region" description="Helical" evidence="11">
    <location>
        <begin position="82"/>
        <end position="108"/>
    </location>
</feature>
<evidence type="ECO:0000256" key="6">
    <source>
        <dbReference type="ARBA" id="ARBA00022833"/>
    </source>
</evidence>
<evidence type="ECO:0000256" key="1">
    <source>
        <dbReference type="ARBA" id="ARBA00022475"/>
    </source>
</evidence>
<keyword evidence="3 11" id="KW-0812">Transmembrane</keyword>
<keyword evidence="14" id="KW-1185">Reference proteome</keyword>
<reference evidence="13 14" key="1">
    <citation type="submission" date="2023-09" db="EMBL/GenBank/DDBJ databases">
        <authorList>
            <person name="Golyshina O.V."/>
            <person name="Lunev E.A."/>
            <person name="Bargiela R."/>
            <person name="Gaines M.C."/>
            <person name="Daum B."/>
            <person name="Bale N.J."/>
            <person name="Koenen M."/>
            <person name="Sinninghe Damst J.S."/>
            <person name="Yakimov M."/>
            <person name="Golyshin P.N."/>
        </authorList>
    </citation>
    <scope>NUCLEOTIDE SEQUENCE [LARGE SCALE GENOMIC DNA]</scope>
    <source>
        <strain evidence="13 14">M1</strain>
    </source>
</reference>
<organism evidence="13 14">
    <name type="scientific">Oxyplasma meridianum</name>
    <dbReference type="NCBI Taxonomy" id="3073602"/>
    <lineage>
        <taxon>Archaea</taxon>
        <taxon>Methanobacteriati</taxon>
        <taxon>Thermoplasmatota</taxon>
        <taxon>Thermoplasmata</taxon>
        <taxon>Thermoplasmatales</taxon>
        <taxon>Thermoplasmataceae</taxon>
        <taxon>Oxyplasma</taxon>
    </lineage>
</organism>
<dbReference type="EC" id="3.4.24.-" evidence="13"/>
<dbReference type="Gene3D" id="3.30.2010.10">
    <property type="entry name" value="Metalloproteases ('zincins'), catalytic domain"/>
    <property type="match status" value="1"/>
</dbReference>
<evidence type="ECO:0000256" key="8">
    <source>
        <dbReference type="ARBA" id="ARBA00023049"/>
    </source>
</evidence>
<keyword evidence="9 11" id="KW-0472">Membrane</keyword>
<accession>A0AAX4NFX3</accession>
<dbReference type="InterPro" id="IPR050083">
    <property type="entry name" value="HtpX_protease"/>
</dbReference>
<dbReference type="GO" id="GO:0006508">
    <property type="term" value="P:proteolysis"/>
    <property type="evidence" value="ECO:0007669"/>
    <property type="project" value="UniProtKB-KW"/>
</dbReference>
<evidence type="ECO:0000259" key="12">
    <source>
        <dbReference type="Pfam" id="PF01435"/>
    </source>
</evidence>
<comment type="similarity">
    <text evidence="10">Belongs to the peptidase M48 family.</text>
</comment>
<dbReference type="PANTHER" id="PTHR43221">
    <property type="entry name" value="PROTEASE HTPX"/>
    <property type="match status" value="1"/>
</dbReference>
<dbReference type="GO" id="GO:0004222">
    <property type="term" value="F:metalloendopeptidase activity"/>
    <property type="evidence" value="ECO:0007669"/>
    <property type="project" value="InterPro"/>
</dbReference>
<feature type="transmembrane region" description="Helical" evidence="11">
    <location>
        <begin position="45"/>
        <end position="70"/>
    </location>
</feature>
<dbReference type="AlphaFoldDB" id="A0AAX4NFX3"/>
<dbReference type="GO" id="GO:0046872">
    <property type="term" value="F:metal ion binding"/>
    <property type="evidence" value="ECO:0007669"/>
    <property type="project" value="UniProtKB-KW"/>
</dbReference>
<sequence length="344" mass="39880">MGRETRERKQNVHNTIRPFPTFRIILVVDLVISMFFPVLTFYSHLWYIIEIVSVMGAYTAGAVHDFIGYARKQNHRRKFVRFYVRGMMAVLPALLVLTVAFLFQFHIIKGIREWLMVLFVLTNILFAFSILFPFIRQVRIVKGKVRTLIKAPEKTMITLKMRLKAAGCREPLIYVRNLGGRKIANASQIGITRPVIIMTDFLYENMMESHLAAIIGHEMGHFANRDAFRSMLMFTLPVFLDLDLLFYALIKFTVTSSILLGVFALFCAGIDLAFIFPWSRKRSEIQADRFVGEKLGMAEGMAWALETLIIMNGRPPEYRFFSSRTHPSIDQRILLLRKNFDLKH</sequence>
<comment type="cofactor">
    <cofactor evidence="10">
        <name>Zn(2+)</name>
        <dbReference type="ChEBI" id="CHEBI:29105"/>
    </cofactor>
    <text evidence="10">Binds 1 zinc ion per subunit.</text>
</comment>
<evidence type="ECO:0000256" key="4">
    <source>
        <dbReference type="ARBA" id="ARBA00022723"/>
    </source>
</evidence>
<name>A0AAX4NFX3_9ARCH</name>
<evidence type="ECO:0000256" key="3">
    <source>
        <dbReference type="ARBA" id="ARBA00022692"/>
    </source>
</evidence>
<feature type="transmembrane region" description="Helical" evidence="11">
    <location>
        <begin position="231"/>
        <end position="250"/>
    </location>
</feature>
<evidence type="ECO:0000256" key="9">
    <source>
        <dbReference type="ARBA" id="ARBA00023136"/>
    </source>
</evidence>
<evidence type="ECO:0000313" key="13">
    <source>
        <dbReference type="EMBL" id="WYY00238.1"/>
    </source>
</evidence>
<dbReference type="Pfam" id="PF01435">
    <property type="entry name" value="Peptidase_M48"/>
    <property type="match status" value="1"/>
</dbReference>
<evidence type="ECO:0000256" key="11">
    <source>
        <dbReference type="SAM" id="Phobius"/>
    </source>
</evidence>